<keyword evidence="2" id="KW-1133">Transmembrane helix</keyword>
<reference evidence="3 4" key="1">
    <citation type="submission" date="2021-02" db="EMBL/GenBank/DDBJ databases">
        <title>Genome assembly of Pseudopithomyces chartarum.</title>
        <authorList>
            <person name="Jauregui R."/>
            <person name="Singh J."/>
            <person name="Voisey C."/>
        </authorList>
    </citation>
    <scope>NUCLEOTIDE SEQUENCE [LARGE SCALE GENOMIC DNA]</scope>
    <source>
        <strain evidence="3 4">AGR01</strain>
    </source>
</reference>
<keyword evidence="2" id="KW-0472">Membrane</keyword>
<keyword evidence="2" id="KW-0812">Transmembrane</keyword>
<organism evidence="3 4">
    <name type="scientific">Pseudopithomyces chartarum</name>
    <dbReference type="NCBI Taxonomy" id="1892770"/>
    <lineage>
        <taxon>Eukaryota</taxon>
        <taxon>Fungi</taxon>
        <taxon>Dikarya</taxon>
        <taxon>Ascomycota</taxon>
        <taxon>Pezizomycotina</taxon>
        <taxon>Dothideomycetes</taxon>
        <taxon>Pleosporomycetidae</taxon>
        <taxon>Pleosporales</taxon>
        <taxon>Massarineae</taxon>
        <taxon>Didymosphaeriaceae</taxon>
        <taxon>Pseudopithomyces</taxon>
    </lineage>
</organism>
<proteinExistence type="predicted"/>
<feature type="compositionally biased region" description="Polar residues" evidence="1">
    <location>
        <begin position="204"/>
        <end position="217"/>
    </location>
</feature>
<evidence type="ECO:0000256" key="2">
    <source>
        <dbReference type="SAM" id="Phobius"/>
    </source>
</evidence>
<gene>
    <name evidence="3" type="ORF">GRF29_96g611160</name>
</gene>
<protein>
    <submittedName>
        <fullName evidence="3">Uncharacterized protein</fullName>
    </submittedName>
</protein>
<feature type="compositionally biased region" description="Low complexity" evidence="1">
    <location>
        <begin position="226"/>
        <end position="243"/>
    </location>
</feature>
<evidence type="ECO:0000313" key="3">
    <source>
        <dbReference type="EMBL" id="KAK3207848.1"/>
    </source>
</evidence>
<feature type="transmembrane region" description="Helical" evidence="2">
    <location>
        <begin position="108"/>
        <end position="130"/>
    </location>
</feature>
<keyword evidence="4" id="KW-1185">Reference proteome</keyword>
<feature type="region of interest" description="Disordered" evidence="1">
    <location>
        <begin position="202"/>
        <end position="256"/>
    </location>
</feature>
<feature type="region of interest" description="Disordered" evidence="1">
    <location>
        <begin position="68"/>
        <end position="92"/>
    </location>
</feature>
<name>A0AAN6LUG8_9PLEO</name>
<comment type="caution">
    <text evidence="3">The sequence shown here is derived from an EMBL/GenBank/DDBJ whole genome shotgun (WGS) entry which is preliminary data.</text>
</comment>
<evidence type="ECO:0000313" key="4">
    <source>
        <dbReference type="Proteomes" id="UP001280581"/>
    </source>
</evidence>
<feature type="compositionally biased region" description="Low complexity" evidence="1">
    <location>
        <begin position="78"/>
        <end position="89"/>
    </location>
</feature>
<sequence>MDVKDSIIDLHSVLQPPHQQARTILPRPVSRPARRDLENLFGDAVPPEETTTRFASESLQMNVATATNGLPETHPHQTPASASSPATTSSKEDDLGHLYQNLPRDAKIGIIVGIVAIVFLSLLGCGMCFLDCRRRTRKRKEQRENVDTQSEMLEMQMRNEDMEQKPPVHKGLWDHLKPVSGSREAITSNTATENTQDITRHDSITTTRNDTAANWTTSHSSRDRASVVSSVPSSISSSAGGVPALPTNFIDGGARR</sequence>
<evidence type="ECO:0000256" key="1">
    <source>
        <dbReference type="SAM" id="MobiDB-lite"/>
    </source>
</evidence>
<dbReference type="AlphaFoldDB" id="A0AAN6LUG8"/>
<dbReference type="EMBL" id="WVTA01000008">
    <property type="protein sequence ID" value="KAK3207848.1"/>
    <property type="molecule type" value="Genomic_DNA"/>
</dbReference>
<dbReference type="Proteomes" id="UP001280581">
    <property type="component" value="Unassembled WGS sequence"/>
</dbReference>
<accession>A0AAN6LUG8</accession>